<dbReference type="PANTHER" id="PTHR12121:SF36">
    <property type="entry name" value="ENDONUCLEASE_EXONUCLEASE_PHOSPHATASE DOMAIN-CONTAINING PROTEIN"/>
    <property type="match status" value="1"/>
</dbReference>
<dbReference type="GO" id="GO:0000175">
    <property type="term" value="F:3'-5'-RNA exonuclease activity"/>
    <property type="evidence" value="ECO:0007669"/>
    <property type="project" value="TreeGrafter"/>
</dbReference>
<keyword evidence="3" id="KW-1185">Reference proteome</keyword>
<feature type="domain" description="Endonuclease/exonuclease/phosphatase" evidence="1">
    <location>
        <begin position="21"/>
        <end position="266"/>
    </location>
</feature>
<dbReference type="Pfam" id="PF03372">
    <property type="entry name" value="Exo_endo_phos"/>
    <property type="match status" value="1"/>
</dbReference>
<dbReference type="EMBL" id="FODV01000003">
    <property type="protein sequence ID" value="SEO56413.1"/>
    <property type="molecule type" value="Genomic_DNA"/>
</dbReference>
<dbReference type="InterPro" id="IPR005135">
    <property type="entry name" value="Endo/exonuclease/phosphatase"/>
</dbReference>
<dbReference type="InterPro" id="IPR036691">
    <property type="entry name" value="Endo/exonu/phosph_ase_sf"/>
</dbReference>
<sequence length="277" mass="31130">MTDESVTPPGSGDETETVRVMTFNVRYDTEEDGELAWPHRRHRVASVIRFHRPDVVGLQEPLEHQLSYLREQLPAYEWVGVGRVDGDAEGEHGPVGFRRDRFALQDHSTFWLSETPHVSGSKHPEASYPRMATWAELHDHTTNRSFVVCNTHFEHRSATAREESAGLLRRRLADIAGDTPAVVTGDLNCTEIDRPYELLTAADGGGRRLYDAQYCAEHGHHGPTVTFNRFDGATEKIDYVFVTEGSSVFQHAVVDDDWNGVPPSDHAPVVADVRFEE</sequence>
<keyword evidence="2" id="KW-0269">Exonuclease</keyword>
<protein>
    <submittedName>
        <fullName evidence="2">Metal-dependent hydrolase, endonuclease/exonuclease/phosphatase family</fullName>
    </submittedName>
</protein>
<proteinExistence type="predicted"/>
<dbReference type="AlphaFoldDB" id="A0A1H8QRE2"/>
<evidence type="ECO:0000313" key="2">
    <source>
        <dbReference type="EMBL" id="SEO56413.1"/>
    </source>
</evidence>
<dbReference type="CDD" id="cd09083">
    <property type="entry name" value="EEP-1"/>
    <property type="match status" value="1"/>
</dbReference>
<keyword evidence="2" id="KW-0255">Endonuclease</keyword>
<name>A0A1H8QRE2_9EURY</name>
<organism evidence="2 3">
    <name type="scientific">Halogranum amylolyticum</name>
    <dbReference type="NCBI Taxonomy" id="660520"/>
    <lineage>
        <taxon>Archaea</taxon>
        <taxon>Methanobacteriati</taxon>
        <taxon>Methanobacteriota</taxon>
        <taxon>Stenosarchaea group</taxon>
        <taxon>Halobacteria</taxon>
        <taxon>Halobacteriales</taxon>
        <taxon>Haloferacaceae</taxon>
    </lineage>
</organism>
<keyword evidence="2" id="KW-0378">Hydrolase</keyword>
<dbReference type="Proteomes" id="UP000199126">
    <property type="component" value="Unassembled WGS sequence"/>
</dbReference>
<gene>
    <name evidence="2" type="ORF">SAMN04487948_103251</name>
</gene>
<accession>A0A1H8QRE2</accession>
<dbReference type="InterPro" id="IPR050410">
    <property type="entry name" value="CCR4/nocturin_mRNA_transcr"/>
</dbReference>
<dbReference type="GO" id="GO:0004519">
    <property type="term" value="F:endonuclease activity"/>
    <property type="evidence" value="ECO:0007669"/>
    <property type="project" value="UniProtKB-KW"/>
</dbReference>
<dbReference type="RefSeq" id="WP_089822483.1">
    <property type="nucleotide sequence ID" value="NZ_FODV01000003.1"/>
</dbReference>
<evidence type="ECO:0000313" key="3">
    <source>
        <dbReference type="Proteomes" id="UP000199126"/>
    </source>
</evidence>
<dbReference type="OrthoDB" id="200635at2157"/>
<dbReference type="SUPFAM" id="SSF56219">
    <property type="entry name" value="DNase I-like"/>
    <property type="match status" value="1"/>
</dbReference>
<evidence type="ECO:0000259" key="1">
    <source>
        <dbReference type="Pfam" id="PF03372"/>
    </source>
</evidence>
<reference evidence="3" key="1">
    <citation type="submission" date="2016-10" db="EMBL/GenBank/DDBJ databases">
        <authorList>
            <person name="Varghese N."/>
            <person name="Submissions S."/>
        </authorList>
    </citation>
    <scope>NUCLEOTIDE SEQUENCE [LARGE SCALE GENOMIC DNA]</scope>
    <source>
        <strain evidence="3">CGMCC 1.10121</strain>
    </source>
</reference>
<dbReference type="Gene3D" id="3.60.10.10">
    <property type="entry name" value="Endonuclease/exonuclease/phosphatase"/>
    <property type="match status" value="1"/>
</dbReference>
<dbReference type="PANTHER" id="PTHR12121">
    <property type="entry name" value="CARBON CATABOLITE REPRESSOR PROTEIN 4"/>
    <property type="match status" value="1"/>
</dbReference>
<keyword evidence="2" id="KW-0540">Nuclease</keyword>